<evidence type="ECO:0000313" key="6">
    <source>
        <dbReference type="EMBL" id="RYR19524.1"/>
    </source>
</evidence>
<keyword evidence="3" id="KW-0378">Hydrolase</keyword>
<proteinExistence type="inferred from homology"/>
<dbReference type="PROSITE" id="PS50600">
    <property type="entry name" value="ULP_PROTEASE"/>
    <property type="match status" value="1"/>
</dbReference>
<evidence type="ECO:0000256" key="3">
    <source>
        <dbReference type="ARBA" id="ARBA00022801"/>
    </source>
</evidence>
<dbReference type="Pfam" id="PF02902">
    <property type="entry name" value="Peptidase_C48"/>
    <property type="match status" value="1"/>
</dbReference>
<dbReference type="Gene3D" id="3.40.395.10">
    <property type="entry name" value="Adenoviral Proteinase, Chain A"/>
    <property type="match status" value="1"/>
</dbReference>
<evidence type="ECO:0000313" key="7">
    <source>
        <dbReference type="Proteomes" id="UP000289738"/>
    </source>
</evidence>
<keyword evidence="2" id="KW-0645">Protease</keyword>
<dbReference type="GO" id="GO:0005634">
    <property type="term" value="C:nucleus"/>
    <property type="evidence" value="ECO:0007669"/>
    <property type="project" value="TreeGrafter"/>
</dbReference>
<accession>A0A444ZZC4</accession>
<evidence type="ECO:0000256" key="1">
    <source>
        <dbReference type="ARBA" id="ARBA00005234"/>
    </source>
</evidence>
<comment type="caution">
    <text evidence="6">The sequence shown here is derived from an EMBL/GenBank/DDBJ whole genome shotgun (WGS) entry which is preliminary data.</text>
</comment>
<name>A0A444ZZC4_ARAHY</name>
<dbReference type="GO" id="GO:0006508">
    <property type="term" value="P:proteolysis"/>
    <property type="evidence" value="ECO:0007669"/>
    <property type="project" value="UniProtKB-KW"/>
</dbReference>
<dbReference type="PANTHER" id="PTHR12606">
    <property type="entry name" value="SENTRIN/SUMO-SPECIFIC PROTEASE"/>
    <property type="match status" value="1"/>
</dbReference>
<dbReference type="GO" id="GO:0016929">
    <property type="term" value="F:deSUMOylase activity"/>
    <property type="evidence" value="ECO:0007669"/>
    <property type="project" value="TreeGrafter"/>
</dbReference>
<organism evidence="6 7">
    <name type="scientific">Arachis hypogaea</name>
    <name type="common">Peanut</name>
    <dbReference type="NCBI Taxonomy" id="3818"/>
    <lineage>
        <taxon>Eukaryota</taxon>
        <taxon>Viridiplantae</taxon>
        <taxon>Streptophyta</taxon>
        <taxon>Embryophyta</taxon>
        <taxon>Tracheophyta</taxon>
        <taxon>Spermatophyta</taxon>
        <taxon>Magnoliopsida</taxon>
        <taxon>eudicotyledons</taxon>
        <taxon>Gunneridae</taxon>
        <taxon>Pentapetalae</taxon>
        <taxon>rosids</taxon>
        <taxon>fabids</taxon>
        <taxon>Fabales</taxon>
        <taxon>Fabaceae</taxon>
        <taxon>Papilionoideae</taxon>
        <taxon>50 kb inversion clade</taxon>
        <taxon>dalbergioids sensu lato</taxon>
        <taxon>Dalbergieae</taxon>
        <taxon>Pterocarpus clade</taxon>
        <taxon>Arachis</taxon>
    </lineage>
</organism>
<dbReference type="SUPFAM" id="SSF54001">
    <property type="entry name" value="Cysteine proteinases"/>
    <property type="match status" value="1"/>
</dbReference>
<protein>
    <recommendedName>
        <fullName evidence="5">Ubiquitin-like protease family profile domain-containing protein</fullName>
    </recommendedName>
</protein>
<feature type="domain" description="Ubiquitin-like protease family profile" evidence="5">
    <location>
        <begin position="1"/>
        <end position="117"/>
    </location>
</feature>
<evidence type="ECO:0000259" key="5">
    <source>
        <dbReference type="PROSITE" id="PS50600"/>
    </source>
</evidence>
<evidence type="ECO:0000256" key="4">
    <source>
        <dbReference type="ARBA" id="ARBA00022807"/>
    </source>
</evidence>
<evidence type="ECO:0000256" key="2">
    <source>
        <dbReference type="ARBA" id="ARBA00022670"/>
    </source>
</evidence>
<keyword evidence="4" id="KW-0788">Thiol protease</keyword>
<reference evidence="6 7" key="1">
    <citation type="submission" date="2019-01" db="EMBL/GenBank/DDBJ databases">
        <title>Sequencing of cultivated peanut Arachis hypogaea provides insights into genome evolution and oil improvement.</title>
        <authorList>
            <person name="Chen X."/>
        </authorList>
    </citation>
    <scope>NUCLEOTIDE SEQUENCE [LARGE SCALE GENOMIC DNA]</scope>
    <source>
        <strain evidence="7">cv. Fuhuasheng</strain>
        <tissue evidence="6">Leaves</tissue>
    </source>
</reference>
<dbReference type="AlphaFoldDB" id="A0A444ZZC4"/>
<comment type="similarity">
    <text evidence="1">Belongs to the peptidase C48 family.</text>
</comment>
<dbReference type="GO" id="GO:0016926">
    <property type="term" value="P:protein desumoylation"/>
    <property type="evidence" value="ECO:0007669"/>
    <property type="project" value="TreeGrafter"/>
</dbReference>
<dbReference type="Proteomes" id="UP000289738">
    <property type="component" value="Chromosome B03"/>
</dbReference>
<gene>
    <name evidence="6" type="ORF">Ahy_B03g064325</name>
</gene>
<dbReference type="InterPro" id="IPR038765">
    <property type="entry name" value="Papain-like_cys_pep_sf"/>
</dbReference>
<dbReference type="InterPro" id="IPR003653">
    <property type="entry name" value="Peptidase_C48_C"/>
</dbReference>
<sequence length="331" mass="38917">MKYIKGNFMGDLGFLHEIFVPIHLNDHWFLIVVNLLYGTVRYMDSFKRCTSMIERKRVIDDVLTYLEKFVSDKNFQETPSHKNLQFSKYKFSEPTVPQQKANSNDCGIWVAEWMILNHYWGVNKPWIVNDYSRMRLAVDLVYKWHNPKRDMIKELAVADWNKKMQQSIYIIEWMRIPLTFHDAVAVVMKSFECKLKQNFVAVAAYNKSNFRSCCQQCCTFRKGPICGSYGWTAPFFLHSKGVAAFYSSDFGVTMAIFTNVIAATKCNIHMAELCAVKYQENSEFWIYLQSYSIRGKNNELVFVCKKPVRKFWYRNDTVNLQTKIAKYSSNC</sequence>
<dbReference type="PANTHER" id="PTHR12606:SF157">
    <property type="entry name" value="OS06G0122600 PROTEIN"/>
    <property type="match status" value="1"/>
</dbReference>
<keyword evidence="7" id="KW-1185">Reference proteome</keyword>
<dbReference type="EMBL" id="SDMP01000013">
    <property type="protein sequence ID" value="RYR19524.1"/>
    <property type="molecule type" value="Genomic_DNA"/>
</dbReference>